<keyword evidence="3" id="KW-0862">Zinc</keyword>
<keyword evidence="7" id="KW-1185">Reference proteome</keyword>
<dbReference type="Proteomes" id="UP000230002">
    <property type="component" value="Unassembled WGS sequence"/>
</dbReference>
<keyword evidence="1" id="KW-0479">Metal-binding</keyword>
<evidence type="ECO:0000256" key="3">
    <source>
        <dbReference type="ARBA" id="ARBA00022833"/>
    </source>
</evidence>
<organism evidence="6 7">
    <name type="scientific">Ganoderma sinense ZZ0214-1</name>
    <dbReference type="NCBI Taxonomy" id="1077348"/>
    <lineage>
        <taxon>Eukaryota</taxon>
        <taxon>Fungi</taxon>
        <taxon>Dikarya</taxon>
        <taxon>Basidiomycota</taxon>
        <taxon>Agaricomycotina</taxon>
        <taxon>Agaricomycetes</taxon>
        <taxon>Polyporales</taxon>
        <taxon>Polyporaceae</taxon>
        <taxon>Ganoderma</taxon>
    </lineage>
</organism>
<dbReference type="STRING" id="1077348.A0A2G8SEG6"/>
<dbReference type="PROSITE" id="PS01360">
    <property type="entry name" value="ZF_MYND_1"/>
    <property type="match status" value="1"/>
</dbReference>
<proteinExistence type="predicted"/>
<evidence type="ECO:0000256" key="1">
    <source>
        <dbReference type="ARBA" id="ARBA00022723"/>
    </source>
</evidence>
<feature type="domain" description="MYND-type" evidence="5">
    <location>
        <begin position="306"/>
        <end position="342"/>
    </location>
</feature>
<dbReference type="Gene3D" id="6.10.140.2220">
    <property type="match status" value="1"/>
</dbReference>
<sequence>MASPSPTLPADFILDVHDLAAIILDTHSRTESLFSKAQLVEINRGITTPTTLPAHVFPPEWHNIVNGQKRLAYILKKDSTAVERVSIDTFAHPDGVKVPAGRELTRRDLEDVYWRCKTFNNGYALAYVAQHVFDRLPPTAKLRARTSAKHEVVCKPSDVTVAEIDVVPKEACLMIEYEPSPDLGPNYINETEHRSGFDRPGMPWVYLLIGEPRSENLEDDPRVVLDLVTSQIGGRGAGGEIFSLERGVDYHSKVLPKVAHELQSYKLSGKLQLSSGPDALRTHADALVELVLERLAKVANGADRFCRYCGRDSVEQRCSKCKTAYFCTPCHLLGWKYHKVWCS</sequence>
<dbReference type="InterPro" id="IPR002893">
    <property type="entry name" value="Znf_MYND"/>
</dbReference>
<evidence type="ECO:0000256" key="4">
    <source>
        <dbReference type="PROSITE-ProRule" id="PRU00134"/>
    </source>
</evidence>
<protein>
    <recommendedName>
        <fullName evidence="5">MYND-type domain-containing protein</fullName>
    </recommendedName>
</protein>
<dbReference type="EMBL" id="AYKW01000012">
    <property type="protein sequence ID" value="PIL32151.1"/>
    <property type="molecule type" value="Genomic_DNA"/>
</dbReference>
<reference evidence="6 7" key="1">
    <citation type="journal article" date="2015" name="Sci. Rep.">
        <title>Chromosome-level genome map provides insights into diverse defense mechanisms in the medicinal fungus Ganoderma sinense.</title>
        <authorList>
            <person name="Zhu Y."/>
            <person name="Xu J."/>
            <person name="Sun C."/>
            <person name="Zhou S."/>
            <person name="Xu H."/>
            <person name="Nelson D.R."/>
            <person name="Qian J."/>
            <person name="Song J."/>
            <person name="Luo H."/>
            <person name="Xiang L."/>
            <person name="Li Y."/>
            <person name="Xu Z."/>
            <person name="Ji A."/>
            <person name="Wang L."/>
            <person name="Lu S."/>
            <person name="Hayward A."/>
            <person name="Sun W."/>
            <person name="Li X."/>
            <person name="Schwartz D.C."/>
            <person name="Wang Y."/>
            <person name="Chen S."/>
        </authorList>
    </citation>
    <scope>NUCLEOTIDE SEQUENCE [LARGE SCALE GENOMIC DNA]</scope>
    <source>
        <strain evidence="6 7">ZZ0214-1</strain>
    </source>
</reference>
<dbReference type="OrthoDB" id="432970at2759"/>
<dbReference type="SUPFAM" id="SSF144232">
    <property type="entry name" value="HIT/MYND zinc finger-like"/>
    <property type="match status" value="1"/>
</dbReference>
<evidence type="ECO:0000313" key="7">
    <source>
        <dbReference type="Proteomes" id="UP000230002"/>
    </source>
</evidence>
<accession>A0A2G8SEG6</accession>
<gene>
    <name evidence="6" type="ORF">GSI_06857</name>
</gene>
<dbReference type="GO" id="GO:0008270">
    <property type="term" value="F:zinc ion binding"/>
    <property type="evidence" value="ECO:0007669"/>
    <property type="project" value="UniProtKB-KW"/>
</dbReference>
<dbReference type="PROSITE" id="PS50865">
    <property type="entry name" value="ZF_MYND_2"/>
    <property type="match status" value="1"/>
</dbReference>
<evidence type="ECO:0000256" key="2">
    <source>
        <dbReference type="ARBA" id="ARBA00022771"/>
    </source>
</evidence>
<evidence type="ECO:0000313" key="6">
    <source>
        <dbReference type="EMBL" id="PIL32151.1"/>
    </source>
</evidence>
<comment type="caution">
    <text evidence="6">The sequence shown here is derived from an EMBL/GenBank/DDBJ whole genome shotgun (WGS) entry which is preliminary data.</text>
</comment>
<keyword evidence="2 4" id="KW-0863">Zinc-finger</keyword>
<name>A0A2G8SEG6_9APHY</name>
<evidence type="ECO:0000259" key="5">
    <source>
        <dbReference type="PROSITE" id="PS50865"/>
    </source>
</evidence>
<dbReference type="AlphaFoldDB" id="A0A2G8SEG6"/>